<feature type="transmembrane region" description="Helical" evidence="5">
    <location>
        <begin position="135"/>
        <end position="154"/>
    </location>
</feature>
<dbReference type="InterPro" id="IPR037185">
    <property type="entry name" value="EmrE-like"/>
</dbReference>
<dbReference type="EMBL" id="RDQH01000339">
    <property type="protein sequence ID" value="RXH78313.1"/>
    <property type="molecule type" value="Genomic_DNA"/>
</dbReference>
<feature type="transmembrane region" description="Helical" evidence="5">
    <location>
        <begin position="106"/>
        <end position="128"/>
    </location>
</feature>
<dbReference type="SUPFAM" id="SSF103481">
    <property type="entry name" value="Multidrug resistance efflux transporter EmrE"/>
    <property type="match status" value="1"/>
</dbReference>
<dbReference type="GO" id="GO:0022857">
    <property type="term" value="F:transmembrane transporter activity"/>
    <property type="evidence" value="ECO:0007669"/>
    <property type="project" value="InterPro"/>
</dbReference>
<accession>A0A498IB03</accession>
<sequence length="200" mass="22813">MFLKGIYIKLHLYLIIGELSFPYIYLFCLHHDQFNISTYCLQRDMLDYLVIEEHFSTPITMTFDFCFSSYRKERPKLTFALFLEPFVLSLLGIGLTLNMYFASLRYTSPTFLASIINTIASLTFYVVYLRSSRGLAKVLGTVVSLASVLTMTLFKGPNRYPAELSLTTSMSLIGAQHNQLSLHSAYGREQCALVLKSSFN</sequence>
<protein>
    <submittedName>
        <fullName evidence="6">Uncharacterized protein</fullName>
    </submittedName>
</protein>
<proteinExistence type="predicted"/>
<dbReference type="InterPro" id="IPR030184">
    <property type="entry name" value="WAT1-related"/>
</dbReference>
<feature type="transmembrane region" description="Helical" evidence="5">
    <location>
        <begin position="6"/>
        <end position="28"/>
    </location>
</feature>
<organism evidence="6 7">
    <name type="scientific">Malus domestica</name>
    <name type="common">Apple</name>
    <name type="synonym">Pyrus malus</name>
    <dbReference type="NCBI Taxonomy" id="3750"/>
    <lineage>
        <taxon>Eukaryota</taxon>
        <taxon>Viridiplantae</taxon>
        <taxon>Streptophyta</taxon>
        <taxon>Embryophyta</taxon>
        <taxon>Tracheophyta</taxon>
        <taxon>Spermatophyta</taxon>
        <taxon>Magnoliopsida</taxon>
        <taxon>eudicotyledons</taxon>
        <taxon>Gunneridae</taxon>
        <taxon>Pentapetalae</taxon>
        <taxon>rosids</taxon>
        <taxon>fabids</taxon>
        <taxon>Rosales</taxon>
        <taxon>Rosaceae</taxon>
        <taxon>Amygdaloideae</taxon>
        <taxon>Maleae</taxon>
        <taxon>Malus</taxon>
    </lineage>
</organism>
<feature type="transmembrane region" description="Helical" evidence="5">
    <location>
        <begin position="77"/>
        <end position="100"/>
    </location>
</feature>
<keyword evidence="3 5" id="KW-1133">Transmembrane helix</keyword>
<name>A0A498IB03_MALDO</name>
<dbReference type="PANTHER" id="PTHR31218">
    <property type="entry name" value="WAT1-RELATED PROTEIN"/>
    <property type="match status" value="1"/>
</dbReference>
<evidence type="ECO:0000313" key="6">
    <source>
        <dbReference type="EMBL" id="RXH78313.1"/>
    </source>
</evidence>
<evidence type="ECO:0000256" key="2">
    <source>
        <dbReference type="ARBA" id="ARBA00022692"/>
    </source>
</evidence>
<reference evidence="6 7" key="1">
    <citation type="submission" date="2018-10" db="EMBL/GenBank/DDBJ databases">
        <title>A high-quality apple genome assembly.</title>
        <authorList>
            <person name="Hu J."/>
        </authorList>
    </citation>
    <scope>NUCLEOTIDE SEQUENCE [LARGE SCALE GENOMIC DNA]</scope>
    <source>
        <strain evidence="7">cv. HFTH1</strain>
        <tissue evidence="6">Young leaf</tissue>
    </source>
</reference>
<evidence type="ECO:0000256" key="1">
    <source>
        <dbReference type="ARBA" id="ARBA00004141"/>
    </source>
</evidence>
<comment type="caution">
    <text evidence="6">The sequence shown here is derived from an EMBL/GenBank/DDBJ whole genome shotgun (WGS) entry which is preliminary data.</text>
</comment>
<evidence type="ECO:0000256" key="3">
    <source>
        <dbReference type="ARBA" id="ARBA00022989"/>
    </source>
</evidence>
<evidence type="ECO:0000313" key="7">
    <source>
        <dbReference type="Proteomes" id="UP000290289"/>
    </source>
</evidence>
<dbReference type="Proteomes" id="UP000290289">
    <property type="component" value="Chromosome 13"/>
</dbReference>
<keyword evidence="7" id="KW-1185">Reference proteome</keyword>
<dbReference type="GO" id="GO:0016020">
    <property type="term" value="C:membrane"/>
    <property type="evidence" value="ECO:0007669"/>
    <property type="project" value="InterPro"/>
</dbReference>
<keyword evidence="4 5" id="KW-0472">Membrane</keyword>
<evidence type="ECO:0000256" key="5">
    <source>
        <dbReference type="SAM" id="Phobius"/>
    </source>
</evidence>
<dbReference type="AlphaFoldDB" id="A0A498IB03"/>
<gene>
    <name evidence="6" type="ORF">DVH24_001831</name>
</gene>
<comment type="subcellular location">
    <subcellularLocation>
        <location evidence="1">Membrane</location>
        <topology evidence="1">Multi-pass membrane protein</topology>
    </subcellularLocation>
</comment>
<keyword evidence="2 5" id="KW-0812">Transmembrane</keyword>
<evidence type="ECO:0000256" key="4">
    <source>
        <dbReference type="ARBA" id="ARBA00023136"/>
    </source>
</evidence>